<reference evidence="3 4" key="1">
    <citation type="submission" date="2020-04" db="EMBL/GenBank/DDBJ databases">
        <authorList>
            <person name="De Canck E."/>
        </authorList>
    </citation>
    <scope>NUCLEOTIDE SEQUENCE [LARGE SCALE GENOMIC DNA]</scope>
    <source>
        <strain evidence="3 4">LMG 29542</strain>
    </source>
</reference>
<accession>A0A6J5D4B9</accession>
<evidence type="ECO:0000256" key="1">
    <source>
        <dbReference type="ARBA" id="ARBA00006845"/>
    </source>
</evidence>
<dbReference type="SUPFAM" id="SSF52038">
    <property type="entry name" value="Barstar-related"/>
    <property type="match status" value="1"/>
</dbReference>
<feature type="domain" description="Barstar (barnase inhibitor)" evidence="2">
    <location>
        <begin position="3"/>
        <end position="83"/>
    </location>
</feature>
<evidence type="ECO:0000259" key="2">
    <source>
        <dbReference type="Pfam" id="PF01337"/>
    </source>
</evidence>
<comment type="similarity">
    <text evidence="1">Belongs to the barstar family.</text>
</comment>
<proteinExistence type="inferred from homology"/>
<dbReference type="InterPro" id="IPR035905">
    <property type="entry name" value="Barstar-like_sf"/>
</dbReference>
<evidence type="ECO:0000313" key="3">
    <source>
        <dbReference type="EMBL" id="CAB3749038.1"/>
    </source>
</evidence>
<dbReference type="AlphaFoldDB" id="A0A6J5D4B9"/>
<dbReference type="Pfam" id="PF01337">
    <property type="entry name" value="Barstar"/>
    <property type="match status" value="1"/>
</dbReference>
<keyword evidence="4" id="KW-1185">Reference proteome</keyword>
<dbReference type="Gene3D" id="3.30.370.10">
    <property type="entry name" value="Barstar-like"/>
    <property type="match status" value="1"/>
</dbReference>
<organism evidence="3 4">
    <name type="scientific">Paraburkholderia humisilvae</name>
    <dbReference type="NCBI Taxonomy" id="627669"/>
    <lineage>
        <taxon>Bacteria</taxon>
        <taxon>Pseudomonadati</taxon>
        <taxon>Pseudomonadota</taxon>
        <taxon>Betaproteobacteria</taxon>
        <taxon>Burkholderiales</taxon>
        <taxon>Burkholderiaceae</taxon>
        <taxon>Paraburkholderia</taxon>
    </lineage>
</organism>
<gene>
    <name evidence="3" type="ORF">LMG29542_00841</name>
</gene>
<dbReference type="EMBL" id="CADIKH010000003">
    <property type="protein sequence ID" value="CAB3749038.1"/>
    <property type="molecule type" value="Genomic_DNA"/>
</dbReference>
<evidence type="ECO:0000313" key="4">
    <source>
        <dbReference type="Proteomes" id="UP000494363"/>
    </source>
</evidence>
<name>A0A6J5D4B9_9BURK</name>
<protein>
    <submittedName>
        <fullName evidence="3">Barstar</fullName>
    </submittedName>
</protein>
<sequence>MKIELDGQSVLTEADFHQELASALGVKAFYGCNLDALWDLLSSGVERPVMLVWRNSQVSKEAMGAPFEKIRAILERVKQQDEKFGWEEKFSYELC</sequence>
<dbReference type="InterPro" id="IPR000468">
    <property type="entry name" value="Barstar"/>
</dbReference>
<dbReference type="RefSeq" id="WP_175225187.1">
    <property type="nucleotide sequence ID" value="NZ_CADIKH010000003.1"/>
</dbReference>
<dbReference type="Proteomes" id="UP000494363">
    <property type="component" value="Unassembled WGS sequence"/>
</dbReference>